<keyword evidence="1" id="KW-0175">Coiled coil</keyword>
<evidence type="ECO:0000256" key="1">
    <source>
        <dbReference type="SAM" id="Coils"/>
    </source>
</evidence>
<keyword evidence="2" id="KW-0732">Signal</keyword>
<feature type="signal peptide" evidence="2">
    <location>
        <begin position="1"/>
        <end position="24"/>
    </location>
</feature>
<organism evidence="3 4">
    <name type="scientific">Paenimyroides baculatum</name>
    <dbReference type="NCBI Taxonomy" id="2608000"/>
    <lineage>
        <taxon>Bacteria</taxon>
        <taxon>Pseudomonadati</taxon>
        <taxon>Bacteroidota</taxon>
        <taxon>Flavobacteriia</taxon>
        <taxon>Flavobacteriales</taxon>
        <taxon>Flavobacteriaceae</taxon>
        <taxon>Paenimyroides</taxon>
    </lineage>
</organism>
<accession>A0A5M6CRK1</accession>
<dbReference type="RefSeq" id="WP_150010898.1">
    <property type="nucleotide sequence ID" value="NZ_VWSG01000003.1"/>
</dbReference>
<evidence type="ECO:0000313" key="4">
    <source>
        <dbReference type="Proteomes" id="UP000325141"/>
    </source>
</evidence>
<gene>
    <name evidence="3" type="ORF">F0460_05000</name>
</gene>
<feature type="coiled-coil region" evidence="1">
    <location>
        <begin position="829"/>
        <end position="856"/>
    </location>
</feature>
<reference evidence="3 4" key="1">
    <citation type="submission" date="2019-09" db="EMBL/GenBank/DDBJ databases">
        <title>Genome sequence and assembly of Flavobacterium sp.</title>
        <authorList>
            <person name="Chhetri G."/>
        </authorList>
    </citation>
    <scope>NUCLEOTIDE SEQUENCE [LARGE SCALE GENOMIC DNA]</scope>
    <source>
        <strain evidence="3 4">SNL9</strain>
    </source>
</reference>
<evidence type="ECO:0000313" key="3">
    <source>
        <dbReference type="EMBL" id="KAA5535799.1"/>
    </source>
</evidence>
<dbReference type="EMBL" id="VWSG01000003">
    <property type="protein sequence ID" value="KAA5535799.1"/>
    <property type="molecule type" value="Genomic_DNA"/>
</dbReference>
<name>A0A5M6CRK1_9FLAO</name>
<evidence type="ECO:0000256" key="2">
    <source>
        <dbReference type="SAM" id="SignalP"/>
    </source>
</evidence>
<dbReference type="AlphaFoldDB" id="A0A5M6CRK1"/>
<evidence type="ECO:0008006" key="5">
    <source>
        <dbReference type="Google" id="ProtNLM"/>
    </source>
</evidence>
<dbReference type="Proteomes" id="UP000325141">
    <property type="component" value="Unassembled WGS sequence"/>
</dbReference>
<sequence length="860" mass="90331">MNKVTRNIAALIAFGLGTASIGFAQVTQQKIGNNPTLINPNAALEVESANKGILLPRLGLTATNSFAPLAAHVAGMTVYNTATAGTAPNNVTPGYYYNDGTQWVRVATGADAKTEPWREQATTNEATANSQNIYQTGSVAVGDFSTAASTKKMEVKGDFKAEVTAAGGVAYGTEISHPVNPNGAMHYWLTSPTNYRIASANAQGAILQGVSGTTTNTVAASDIKSEMSSLNGSNSLSAVRAENTGNFFMESYNVSGNFGSTLSLQNDGLRLRHTNTNGAADPFPLNNSSEIFVQKANGVRFNFRDAAAVQTGEYWFPTTTGTAGQVMTQTATGKMVWASPYGLVTEVDGVIGNEVTNATTNGGLTRAGAGTTASPYTLGLTPGSATGNVMTWNGTAWNPAAPVNIYNANGTLTSNRVVNLDGKSLRFTSPERDIYFDNNGRIGTEAKGTWDADIYASSGAGATYNRFDIQSFPTGEVNLTATGAVGQLAIATHLTTDPSPITFSTSPGGVSGVERMRITGTGNVGVNTDTPSEQLDNAGITRLRNLPLNGATNAINTTVAGDESSSQDQTFTATRTVVADANGVLGTVAGLPATPVNIYNANGTLTGARTVTTANNNLTFAGTGSSVLIATNATEGRVTATGTTRGSITVTGGNSIVDVYADNNLKGQIAARGTGTTGLDIRTEGTTPLSFLTNNAQRMRITPTGEVAIGATTAPSFVVGGSTIQPLLHVAGDISTTGKLWTTNSVYADYVFEDYFNGFSKIYKDYKFKSLKEVAQFIKTNKHLPGVTPISEITVGENGYTIDLTQLSMQQLEKLEELYLHVIEMNDTLSQKDIEIDALQHKTNELEERLKKLESLLIKQ</sequence>
<comment type="caution">
    <text evidence="3">The sequence shown here is derived from an EMBL/GenBank/DDBJ whole genome shotgun (WGS) entry which is preliminary data.</text>
</comment>
<protein>
    <recommendedName>
        <fullName evidence="5">Chaperone of endosialidase</fullName>
    </recommendedName>
</protein>
<proteinExistence type="predicted"/>
<keyword evidence="4" id="KW-1185">Reference proteome</keyword>
<feature type="chain" id="PRO_5024311012" description="Chaperone of endosialidase" evidence="2">
    <location>
        <begin position="25"/>
        <end position="860"/>
    </location>
</feature>